<dbReference type="PANTHER" id="PTHR15371:SF0">
    <property type="entry name" value="SD19278P"/>
    <property type="match status" value="1"/>
</dbReference>
<dbReference type="InterPro" id="IPR045238">
    <property type="entry name" value="Tim23-like"/>
</dbReference>
<dbReference type="GO" id="GO:0005744">
    <property type="term" value="C:TIM23 mitochondrial import inner membrane translocase complex"/>
    <property type="evidence" value="ECO:0007669"/>
    <property type="project" value="TreeGrafter"/>
</dbReference>
<dbReference type="GO" id="GO:0008320">
    <property type="term" value="F:protein transmembrane transporter activity"/>
    <property type="evidence" value="ECO:0007669"/>
    <property type="project" value="TreeGrafter"/>
</dbReference>
<dbReference type="GO" id="GO:0030150">
    <property type="term" value="P:protein import into mitochondrial matrix"/>
    <property type="evidence" value="ECO:0007669"/>
    <property type="project" value="TreeGrafter"/>
</dbReference>
<evidence type="ECO:0000256" key="3">
    <source>
        <dbReference type="ARBA" id="ARBA00022989"/>
    </source>
</evidence>
<proteinExistence type="predicted"/>
<evidence type="ECO:0000256" key="4">
    <source>
        <dbReference type="ARBA" id="ARBA00023136"/>
    </source>
</evidence>
<organism evidence="6">
    <name type="scientific">Clastoptera arizonana</name>
    <name type="common">Arizona spittle bug</name>
    <dbReference type="NCBI Taxonomy" id="38151"/>
    <lineage>
        <taxon>Eukaryota</taxon>
        <taxon>Metazoa</taxon>
        <taxon>Ecdysozoa</taxon>
        <taxon>Arthropoda</taxon>
        <taxon>Hexapoda</taxon>
        <taxon>Insecta</taxon>
        <taxon>Pterygota</taxon>
        <taxon>Neoptera</taxon>
        <taxon>Paraneoptera</taxon>
        <taxon>Hemiptera</taxon>
        <taxon>Auchenorrhyncha</taxon>
        <taxon>Cercopoidea</taxon>
        <taxon>Clastopteridae</taxon>
        <taxon>Clastoptera</taxon>
    </lineage>
</organism>
<evidence type="ECO:0000313" key="6">
    <source>
        <dbReference type="EMBL" id="JAS24309.1"/>
    </source>
</evidence>
<keyword evidence="3 5" id="KW-1133">Transmembrane helix</keyword>
<keyword evidence="2 5" id="KW-0812">Transmembrane</keyword>
<comment type="subcellular location">
    <subcellularLocation>
        <location evidence="1">Membrane</location>
        <topology evidence="1">Multi-pass membrane protein</topology>
    </subcellularLocation>
</comment>
<protein>
    <recommendedName>
        <fullName evidence="7">Mitochondrial import inner membrane translocase subunit TIM23</fullName>
    </recommendedName>
</protein>
<evidence type="ECO:0008006" key="7">
    <source>
        <dbReference type="Google" id="ProtNLM"/>
    </source>
</evidence>
<accession>A0A1B6DF50</accession>
<evidence type="ECO:0000256" key="1">
    <source>
        <dbReference type="ARBA" id="ARBA00004141"/>
    </source>
</evidence>
<feature type="transmembrane region" description="Helical" evidence="5">
    <location>
        <begin position="108"/>
        <end position="130"/>
    </location>
</feature>
<gene>
    <name evidence="6" type="ORF">g.43867</name>
</gene>
<dbReference type="AlphaFoldDB" id="A0A1B6DF50"/>
<evidence type="ECO:0000256" key="2">
    <source>
        <dbReference type="ARBA" id="ARBA00022692"/>
    </source>
</evidence>
<keyword evidence="4 5" id="KW-0472">Membrane</keyword>
<reference evidence="6" key="1">
    <citation type="submission" date="2015-12" db="EMBL/GenBank/DDBJ databases">
        <title>De novo transcriptome assembly of four potential Pierce s Disease insect vectors from Arizona vineyards.</title>
        <authorList>
            <person name="Tassone E.E."/>
        </authorList>
    </citation>
    <scope>NUCLEOTIDE SEQUENCE</scope>
</reference>
<sequence length="195" mass="20803">MDPPPNNDKLDFGLPLSPRSNYASPYLNFNPAYLPSTQPEYILPEGANKQRGRFELAFSQIGASCMIGAMIGGTGGFYNGLKKTTLAGQTAKLRTTEMINHVMKQGAASANALGVVAVMYSGFGVLLAWARETEDDLNTLTAATATGLLYRCQGGLRAAGIGGAVGLGIASLYCLWNSRDRLQSGFSQNYSSFER</sequence>
<name>A0A1B6DF50_9HEMI</name>
<dbReference type="EMBL" id="GEDC01012989">
    <property type="protein sequence ID" value="JAS24309.1"/>
    <property type="molecule type" value="Transcribed_RNA"/>
</dbReference>
<dbReference type="Pfam" id="PF02466">
    <property type="entry name" value="Tim17"/>
    <property type="match status" value="1"/>
</dbReference>
<dbReference type="PANTHER" id="PTHR15371">
    <property type="entry name" value="TIM23"/>
    <property type="match status" value="1"/>
</dbReference>
<evidence type="ECO:0000256" key="5">
    <source>
        <dbReference type="SAM" id="Phobius"/>
    </source>
</evidence>
<feature type="transmembrane region" description="Helical" evidence="5">
    <location>
        <begin position="156"/>
        <end position="176"/>
    </location>
</feature>